<keyword evidence="5" id="KW-0560">Oxidoreductase</keyword>
<evidence type="ECO:0000313" key="10">
    <source>
        <dbReference type="EMBL" id="EST07231.1"/>
    </source>
</evidence>
<protein>
    <recommendedName>
        <fullName evidence="9">Heme haloperoxidase family profile domain-containing protein</fullName>
    </recommendedName>
</protein>
<evidence type="ECO:0000313" key="11">
    <source>
        <dbReference type="Proteomes" id="UP000019377"/>
    </source>
</evidence>
<sequence>MRFAIRYACSLLSFIFLVVPSMALPNIGALMKRGPDGEPSHFERRLLSADPISLHTMITSLRDTVSELNNRTSVPEADDLMRTPVRQVTSDQIYRAFNIQPSDAMADYYRRRSLMPLGEDSSHAYQPPAQGARRGPCPGLNTIANHGYLPRNGIVNPIQLVVGTFEGLNLSPDLAGILAAISFIGMGDLLQMQLSIGAKSGLGDGLNHHGILEGDGSVTRLDHYFGNSWDANPALVEMFINETNTWGHGDVTPYSLAHSRYRAWDYGRKSNPVFDFNPWRMLVAYAESGFVHQLLRGSLSRFDEIAIRSWFVQERFPEGWSKRLVPFSTPEILAWAGLIAGLKPIIPGTGDGHGGFVPTPNTDPAYSKMAGMMGNKYANTTVGDLLCYAGNEVLGFIPSQLINIVGALGLKGVSTEIKCK</sequence>
<keyword evidence="11" id="KW-1185">Reference proteome</keyword>
<feature type="chain" id="PRO_5004731783" description="Heme haloperoxidase family profile domain-containing protein" evidence="8">
    <location>
        <begin position="24"/>
        <end position="420"/>
    </location>
</feature>
<accession>V5EA37</accession>
<evidence type="ECO:0000256" key="1">
    <source>
        <dbReference type="ARBA" id="ARBA00001970"/>
    </source>
</evidence>
<comment type="similarity">
    <text evidence="7">Belongs to the chloroperoxidase family.</text>
</comment>
<dbReference type="RefSeq" id="XP_016292220.1">
    <property type="nucleotide sequence ID" value="XM_016436512.1"/>
</dbReference>
<keyword evidence="4" id="KW-0479">Metal-binding</keyword>
<gene>
    <name evidence="10" type="ORF">PSEUBRA_SCAF21g03468</name>
</gene>
<dbReference type="InterPro" id="IPR036851">
    <property type="entry name" value="Chloroperoxidase-like_sf"/>
</dbReference>
<dbReference type="eggNOG" id="ENOG502S3SQ">
    <property type="taxonomic scope" value="Eukaryota"/>
</dbReference>
<dbReference type="OrthoDB" id="2542103at2759"/>
<dbReference type="GO" id="GO:0046872">
    <property type="term" value="F:metal ion binding"/>
    <property type="evidence" value="ECO:0007669"/>
    <property type="project" value="UniProtKB-KW"/>
</dbReference>
<organism evidence="10 11">
    <name type="scientific">Kalmanozyma brasiliensis (strain GHG001)</name>
    <name type="common">Yeast</name>
    <name type="synonym">Pseudozyma brasiliensis</name>
    <dbReference type="NCBI Taxonomy" id="1365824"/>
    <lineage>
        <taxon>Eukaryota</taxon>
        <taxon>Fungi</taxon>
        <taxon>Dikarya</taxon>
        <taxon>Basidiomycota</taxon>
        <taxon>Ustilaginomycotina</taxon>
        <taxon>Ustilaginomycetes</taxon>
        <taxon>Ustilaginales</taxon>
        <taxon>Ustilaginaceae</taxon>
        <taxon>Kalmanozyma</taxon>
    </lineage>
</organism>
<dbReference type="SUPFAM" id="SSF47571">
    <property type="entry name" value="Cloroperoxidase"/>
    <property type="match status" value="1"/>
</dbReference>
<evidence type="ECO:0000256" key="6">
    <source>
        <dbReference type="ARBA" id="ARBA00023004"/>
    </source>
</evidence>
<dbReference type="OMA" id="FNMANDI"/>
<feature type="domain" description="Heme haloperoxidase family profile" evidence="9">
    <location>
        <begin position="121"/>
        <end position="334"/>
    </location>
</feature>
<dbReference type="Gene3D" id="1.10.489.10">
    <property type="entry name" value="Chloroperoxidase-like"/>
    <property type="match status" value="1"/>
</dbReference>
<keyword evidence="3" id="KW-0349">Heme</keyword>
<feature type="signal peptide" evidence="8">
    <location>
        <begin position="1"/>
        <end position="23"/>
    </location>
</feature>
<dbReference type="PANTHER" id="PTHR33577">
    <property type="entry name" value="STERIGMATOCYSTIN BIOSYNTHESIS PEROXIDASE STCC-RELATED"/>
    <property type="match status" value="1"/>
</dbReference>
<dbReference type="GO" id="GO:0004601">
    <property type="term" value="F:peroxidase activity"/>
    <property type="evidence" value="ECO:0007669"/>
    <property type="project" value="UniProtKB-KW"/>
</dbReference>
<evidence type="ECO:0000256" key="8">
    <source>
        <dbReference type="SAM" id="SignalP"/>
    </source>
</evidence>
<dbReference type="Proteomes" id="UP000019377">
    <property type="component" value="Unassembled WGS sequence"/>
</dbReference>
<dbReference type="PROSITE" id="PS51405">
    <property type="entry name" value="HEME_HALOPEROXIDASE"/>
    <property type="match status" value="1"/>
</dbReference>
<dbReference type="InterPro" id="IPR000028">
    <property type="entry name" value="Chloroperoxidase"/>
</dbReference>
<reference evidence="11" key="1">
    <citation type="journal article" date="2013" name="Genome Announc.">
        <title>Draft genome sequence of Pseudozyma brasiliensis sp. nov. strain GHG001, a high producer of endo-1,4-xylanase isolated from an insect pest of sugarcane.</title>
        <authorList>
            <person name="Oliveira J.V.D.C."/>
            <person name="dos Santos R.A.C."/>
            <person name="Borges T.A."/>
            <person name="Riano-Pachon D.M."/>
            <person name="Goldman G.H."/>
        </authorList>
    </citation>
    <scope>NUCLEOTIDE SEQUENCE [LARGE SCALE GENOMIC DNA]</scope>
    <source>
        <strain evidence="11">GHG001</strain>
    </source>
</reference>
<dbReference type="GeneID" id="27419150"/>
<dbReference type="Pfam" id="PF01328">
    <property type="entry name" value="Peroxidase_2"/>
    <property type="match status" value="1"/>
</dbReference>
<dbReference type="PANTHER" id="PTHR33577:SF16">
    <property type="entry name" value="HEME HALOPEROXIDASE FAMILY PROFILE DOMAIN-CONTAINING PROTEIN"/>
    <property type="match status" value="1"/>
</dbReference>
<evidence type="ECO:0000256" key="3">
    <source>
        <dbReference type="ARBA" id="ARBA00022617"/>
    </source>
</evidence>
<keyword evidence="6" id="KW-0408">Iron</keyword>
<evidence type="ECO:0000256" key="2">
    <source>
        <dbReference type="ARBA" id="ARBA00022559"/>
    </source>
</evidence>
<evidence type="ECO:0000259" key="9">
    <source>
        <dbReference type="PROSITE" id="PS51405"/>
    </source>
</evidence>
<keyword evidence="8" id="KW-0732">Signal</keyword>
<evidence type="ECO:0000256" key="7">
    <source>
        <dbReference type="ARBA" id="ARBA00025795"/>
    </source>
</evidence>
<dbReference type="AlphaFoldDB" id="V5EA37"/>
<proteinExistence type="inferred from homology"/>
<evidence type="ECO:0000256" key="5">
    <source>
        <dbReference type="ARBA" id="ARBA00023002"/>
    </source>
</evidence>
<evidence type="ECO:0000256" key="4">
    <source>
        <dbReference type="ARBA" id="ARBA00022723"/>
    </source>
</evidence>
<dbReference type="HOGENOM" id="CLU_054441_0_0_1"/>
<dbReference type="EMBL" id="KI545864">
    <property type="protein sequence ID" value="EST07231.1"/>
    <property type="molecule type" value="Genomic_DNA"/>
</dbReference>
<name>V5EA37_KALBG</name>
<comment type="cofactor">
    <cofactor evidence="1">
        <name>heme b</name>
        <dbReference type="ChEBI" id="CHEBI:60344"/>
    </cofactor>
</comment>
<keyword evidence="2" id="KW-0575">Peroxidase</keyword>